<dbReference type="PIRSF" id="PIRSF017901">
    <property type="entry name" value="GCL"/>
    <property type="match status" value="1"/>
</dbReference>
<keyword evidence="1 5" id="KW-0436">Ligase</keyword>
<comment type="similarity">
    <text evidence="5 6">Belongs to the glutamate--cysteine ligase type 2 family. EgtA subfamily.</text>
</comment>
<dbReference type="Proteomes" id="UP001501358">
    <property type="component" value="Unassembled WGS sequence"/>
</dbReference>
<evidence type="ECO:0000256" key="6">
    <source>
        <dbReference type="PIRNR" id="PIRNR017901"/>
    </source>
</evidence>
<evidence type="ECO:0000256" key="2">
    <source>
        <dbReference type="ARBA" id="ARBA00022741"/>
    </source>
</evidence>
<dbReference type="PANTHER" id="PTHR34378:SF1">
    <property type="entry name" value="GLUTAMATE--CYSTEINE LIGASE, CHLOROPLASTIC"/>
    <property type="match status" value="1"/>
</dbReference>
<feature type="compositionally biased region" description="Basic and acidic residues" evidence="7">
    <location>
        <begin position="1"/>
        <end position="10"/>
    </location>
</feature>
<feature type="region of interest" description="Disordered" evidence="7">
    <location>
        <begin position="1"/>
        <end position="22"/>
    </location>
</feature>
<comment type="pathway">
    <text evidence="5">Amino-acid biosynthesis; ergothioneine biosynthesis.</text>
</comment>
<dbReference type="EMBL" id="BAAATA010000026">
    <property type="protein sequence ID" value="GAA2499419.1"/>
    <property type="molecule type" value="Genomic_DNA"/>
</dbReference>
<dbReference type="InterPro" id="IPR006336">
    <property type="entry name" value="GCS2"/>
</dbReference>
<dbReference type="RefSeq" id="WP_344384549.1">
    <property type="nucleotide sequence ID" value="NZ_BAAATA010000026.1"/>
</dbReference>
<keyword evidence="3 5" id="KW-0067">ATP-binding</keyword>
<feature type="compositionally biased region" description="Low complexity" evidence="7">
    <location>
        <begin position="456"/>
        <end position="466"/>
    </location>
</feature>
<feature type="region of interest" description="Disordered" evidence="7">
    <location>
        <begin position="446"/>
        <end position="480"/>
    </location>
</feature>
<dbReference type="InterPro" id="IPR035434">
    <property type="entry name" value="GCL_bact_plant"/>
</dbReference>
<evidence type="ECO:0000313" key="9">
    <source>
        <dbReference type="Proteomes" id="UP001501358"/>
    </source>
</evidence>
<dbReference type="HAMAP" id="MF_02034">
    <property type="entry name" value="EgtA"/>
    <property type="match status" value="1"/>
</dbReference>
<accession>A0ABP5ZL31</accession>
<proteinExistence type="inferred from homology"/>
<keyword evidence="2 5" id="KW-0547">Nucleotide-binding</keyword>
<comment type="function">
    <text evidence="5">Catalyzes the synthesis of gamma-glutamylcysteine (gamma-GC). This compound is used as substrate for the biosynthesis of the low-molecular thiol compound ergothioneine.</text>
</comment>
<evidence type="ECO:0000313" key="8">
    <source>
        <dbReference type="EMBL" id="GAA2499419.1"/>
    </source>
</evidence>
<dbReference type="InterPro" id="IPR017809">
    <property type="entry name" value="EgtA_Actinobacteria"/>
</dbReference>
<evidence type="ECO:0000256" key="1">
    <source>
        <dbReference type="ARBA" id="ARBA00022598"/>
    </source>
</evidence>
<dbReference type="Gene3D" id="3.30.590.20">
    <property type="match status" value="1"/>
</dbReference>
<evidence type="ECO:0000256" key="4">
    <source>
        <dbReference type="ARBA" id="ARBA00048819"/>
    </source>
</evidence>
<keyword evidence="9" id="KW-1185">Reference proteome</keyword>
<comment type="caution">
    <text evidence="8">The sequence shown here is derived from an EMBL/GenBank/DDBJ whole genome shotgun (WGS) entry which is preliminary data.</text>
</comment>
<reference evidence="9" key="1">
    <citation type="journal article" date="2019" name="Int. J. Syst. Evol. Microbiol.">
        <title>The Global Catalogue of Microorganisms (GCM) 10K type strain sequencing project: providing services to taxonomists for standard genome sequencing and annotation.</title>
        <authorList>
            <consortium name="The Broad Institute Genomics Platform"/>
            <consortium name="The Broad Institute Genome Sequencing Center for Infectious Disease"/>
            <person name="Wu L."/>
            <person name="Ma J."/>
        </authorList>
    </citation>
    <scope>NUCLEOTIDE SEQUENCE [LARGE SCALE GENOMIC DNA]</scope>
    <source>
        <strain evidence="9">JCM 6307</strain>
    </source>
</reference>
<evidence type="ECO:0000256" key="5">
    <source>
        <dbReference type="HAMAP-Rule" id="MF_02034"/>
    </source>
</evidence>
<dbReference type="InterPro" id="IPR014746">
    <property type="entry name" value="Gln_synth/guanido_kin_cat_dom"/>
</dbReference>
<gene>
    <name evidence="5 8" type="primary">egtA</name>
    <name evidence="8" type="ORF">GCM10010406_39950</name>
</gene>
<dbReference type="NCBIfam" id="TIGR03444">
    <property type="entry name" value="EgtA_Cys_ligase"/>
    <property type="match status" value="1"/>
</dbReference>
<feature type="compositionally biased region" description="Gly residues" evidence="7">
    <location>
        <begin position="369"/>
        <end position="378"/>
    </location>
</feature>
<dbReference type="Pfam" id="PF04107">
    <property type="entry name" value="GCS2"/>
    <property type="match status" value="1"/>
</dbReference>
<dbReference type="SUPFAM" id="SSF55931">
    <property type="entry name" value="Glutamine synthetase/guanido kinase"/>
    <property type="match status" value="1"/>
</dbReference>
<protein>
    <recommendedName>
        <fullName evidence="5">Glutamate--cysteine ligase EgtA</fullName>
        <ecNumber evidence="5">6.3.2.2</ecNumber>
    </recommendedName>
    <alternativeName>
        <fullName evidence="5">Gamma-glutamylcysteine synthase</fullName>
        <shortName evidence="5">GCS</shortName>
        <shortName evidence="5">Gamma-ECS</shortName>
    </alternativeName>
</protein>
<sequence length="480" mass="50730">MSVTRPRTDDPPPPAAPTPGTEGVLTEAQAEEYVHGICFKTGPPRRIGTELEWFLHGADDPARPLGPAVLAAAADDLSRLPLAAAFSREPGGQIELSSRPAPSLADLVADTAADLAAVRGLLRDRGLRVHGHGHDPWRPPRRVLDLPRYAAMESYFDRFGPAGRAMMCSTASVQVCLDAGTADGGPTGFAARWRLAHRLGPVLVAAFANSPLREGRPTGWRSTRQAVWSRIDPDRTLAPRPLRDPRGAWARYALDAPVMCVRGGAHRPWTVPAGLTFRRWIADGARGPAGRPPTLDDLRYHLTTLFPPVRPQGHLELRMIDAQPGDDGWIVPVAVVAALFDDPLANAAAARAVRELAEDGPARPAGPTGAAGPGGSTGPGPRDGLWLRAARNGLTDPALRRAAQECFEAAAGALPRLGAPPRIRALVAAFAERHVARGRCPADDLLDAVTGREGRPVPARPAGPAAPAAPPSPTGKESRP</sequence>
<dbReference type="GO" id="GO:0016874">
    <property type="term" value="F:ligase activity"/>
    <property type="evidence" value="ECO:0007669"/>
    <property type="project" value="UniProtKB-KW"/>
</dbReference>
<evidence type="ECO:0000256" key="3">
    <source>
        <dbReference type="ARBA" id="ARBA00022840"/>
    </source>
</evidence>
<dbReference type="PANTHER" id="PTHR34378">
    <property type="entry name" value="GLUTAMATE--CYSTEINE LIGASE, CHLOROPLASTIC"/>
    <property type="match status" value="1"/>
</dbReference>
<evidence type="ECO:0000256" key="7">
    <source>
        <dbReference type="SAM" id="MobiDB-lite"/>
    </source>
</evidence>
<comment type="catalytic activity">
    <reaction evidence="4 5 6">
        <text>L-cysteine + L-glutamate + ATP = gamma-L-glutamyl-L-cysteine + ADP + phosphate + H(+)</text>
        <dbReference type="Rhea" id="RHEA:13285"/>
        <dbReference type="ChEBI" id="CHEBI:15378"/>
        <dbReference type="ChEBI" id="CHEBI:29985"/>
        <dbReference type="ChEBI" id="CHEBI:30616"/>
        <dbReference type="ChEBI" id="CHEBI:35235"/>
        <dbReference type="ChEBI" id="CHEBI:43474"/>
        <dbReference type="ChEBI" id="CHEBI:58173"/>
        <dbReference type="ChEBI" id="CHEBI:456216"/>
        <dbReference type="EC" id="6.3.2.2"/>
    </reaction>
</comment>
<organism evidence="8 9">
    <name type="scientific">Streptomyces thermolineatus</name>
    <dbReference type="NCBI Taxonomy" id="44033"/>
    <lineage>
        <taxon>Bacteria</taxon>
        <taxon>Bacillati</taxon>
        <taxon>Actinomycetota</taxon>
        <taxon>Actinomycetes</taxon>
        <taxon>Kitasatosporales</taxon>
        <taxon>Streptomycetaceae</taxon>
        <taxon>Streptomyces</taxon>
    </lineage>
</organism>
<name>A0ABP5ZL31_9ACTN</name>
<dbReference type="EC" id="6.3.2.2" evidence="5"/>
<feature type="region of interest" description="Disordered" evidence="7">
    <location>
        <begin position="358"/>
        <end position="387"/>
    </location>
</feature>